<proteinExistence type="predicted"/>
<dbReference type="InterPro" id="IPR037085">
    <property type="entry name" value="Cdc42-bd-like_dom_sf"/>
</dbReference>
<dbReference type="Gene3D" id="4.10.680.10">
    <property type="entry name" value="Cdc42-like binding domain"/>
    <property type="match status" value="1"/>
</dbReference>
<gene>
    <name evidence="14" type="primary">Tnk2_2</name>
    <name evidence="14" type="ORF">GWK47_041779</name>
</gene>
<evidence type="ECO:0000256" key="4">
    <source>
        <dbReference type="ARBA" id="ARBA00022443"/>
    </source>
</evidence>
<evidence type="ECO:0000313" key="14">
    <source>
        <dbReference type="EMBL" id="KAG0723888.1"/>
    </source>
</evidence>
<dbReference type="PANTHER" id="PTHR14254:SF2">
    <property type="entry name" value="NON-SPECIFIC PROTEIN-TYROSINE KINASE"/>
    <property type="match status" value="1"/>
</dbReference>
<accession>A0A8J5CK42</accession>
<evidence type="ECO:0000256" key="7">
    <source>
        <dbReference type="ARBA" id="ARBA00022553"/>
    </source>
</evidence>
<keyword evidence="8" id="KW-0472">Membrane</keyword>
<dbReference type="AlphaFoldDB" id="A0A8J5CK42"/>
<feature type="region of interest" description="Disordered" evidence="12">
    <location>
        <begin position="225"/>
        <end position="478"/>
    </location>
</feature>
<name>A0A8J5CK42_CHIOP</name>
<protein>
    <submittedName>
        <fullName evidence="14">Activated CDC42 kinase 1</fullName>
    </submittedName>
</protein>
<dbReference type="GO" id="GO:0016301">
    <property type="term" value="F:kinase activity"/>
    <property type="evidence" value="ECO:0007669"/>
    <property type="project" value="UniProtKB-KW"/>
</dbReference>
<dbReference type="GO" id="GO:0042059">
    <property type="term" value="P:negative regulation of epidermal growth factor receptor signaling pathway"/>
    <property type="evidence" value="ECO:0007669"/>
    <property type="project" value="TreeGrafter"/>
</dbReference>
<evidence type="ECO:0000256" key="6">
    <source>
        <dbReference type="ARBA" id="ARBA00022490"/>
    </source>
</evidence>
<keyword evidence="15" id="KW-1185">Reference proteome</keyword>
<keyword evidence="6" id="KW-0963">Cytoplasm</keyword>
<feature type="compositionally biased region" description="Polar residues" evidence="12">
    <location>
        <begin position="385"/>
        <end position="434"/>
    </location>
</feature>
<evidence type="ECO:0000256" key="1">
    <source>
        <dbReference type="ARBA" id="ARBA00004123"/>
    </source>
</evidence>
<sequence length="478" mass="51555">MPDAMTVVQAWEEEGGLAVQVNDVIAVIDGRAEDYWWKGQNQRTFGTGKFPRCITNPRRPLANHDISKPLDNSFIHTGHGGSRGKTWGSPTFIDPLYLGNPMQPQDKMGALPQPAETVKAHSMRLRRGQHRQFNYGRLVNEKSAEEAHPRPRVQTLQHPKKTSKGRDEILIDVSENGHQRSHSFTDLRQGGAGEVSGQLRGSLSSLYDPVSSAFPEYCNIDPTHRPSLHTLAPPNGPLTATGGKAAALSRTRCTTSLQEPRRQESQMHDQALQPQHPSPGGDVDEESNDSDFSDDWEDVQSVPQGNHALESSHEASGQDQTSDSGGGGGMEEGSVVQEPQYYTNVAEDPFDTSHVRCYDVPPVEAPEDEHSSSRVAGQASVVNRGVQQSDSSQTNTEASNMTCAVSGNSLRASDASSSYQTTSNRARASTSPNRQPRGASPFTSAGTPPSHTLGMSASSSSLAIRGPPLLTAQGHPQT</sequence>
<keyword evidence="14" id="KW-0418">Kinase</keyword>
<dbReference type="InterPro" id="IPR015116">
    <property type="entry name" value="Cdc42-bd-like"/>
</dbReference>
<keyword evidence="4 11" id="KW-0728">SH3 domain</keyword>
<evidence type="ECO:0000256" key="9">
    <source>
        <dbReference type="ARBA" id="ARBA00023242"/>
    </source>
</evidence>
<comment type="caution">
    <text evidence="14">The sequence shown here is derived from an EMBL/GenBank/DDBJ whole genome shotgun (WGS) entry which is preliminary data.</text>
</comment>
<dbReference type="EMBL" id="JACEEZ010007605">
    <property type="protein sequence ID" value="KAG0723888.1"/>
    <property type="molecule type" value="Genomic_DNA"/>
</dbReference>
<feature type="compositionally biased region" description="Acidic residues" evidence="12">
    <location>
        <begin position="282"/>
        <end position="298"/>
    </location>
</feature>
<comment type="subcellular location">
    <subcellularLocation>
        <location evidence="2">Cell membrane</location>
    </subcellularLocation>
    <subcellularLocation>
        <location evidence="3">Cytoplasm</location>
    </subcellularLocation>
    <subcellularLocation>
        <location evidence="10">Endomembrane system</location>
        <topology evidence="10">Peripheral membrane protein</topology>
        <orientation evidence="10">Cytoplasmic side</orientation>
    </subcellularLocation>
    <subcellularLocation>
        <location evidence="1">Nucleus</location>
    </subcellularLocation>
</comment>
<reference evidence="14" key="1">
    <citation type="submission" date="2020-07" db="EMBL/GenBank/DDBJ databases">
        <title>The High-quality genome of the commercially important snow crab, Chionoecetes opilio.</title>
        <authorList>
            <person name="Jeong J.-H."/>
            <person name="Ryu S."/>
        </authorList>
    </citation>
    <scope>NUCLEOTIDE SEQUENCE</scope>
    <source>
        <strain evidence="14">MADBK_172401_WGS</strain>
        <tissue evidence="14">Digestive gland</tissue>
    </source>
</reference>
<feature type="domain" description="SH3" evidence="13">
    <location>
        <begin position="1"/>
        <end position="60"/>
    </location>
</feature>
<evidence type="ECO:0000256" key="12">
    <source>
        <dbReference type="SAM" id="MobiDB-lite"/>
    </source>
</evidence>
<dbReference type="InterPro" id="IPR036028">
    <property type="entry name" value="SH3-like_dom_sf"/>
</dbReference>
<feature type="region of interest" description="Disordered" evidence="12">
    <location>
        <begin position="141"/>
        <end position="164"/>
    </location>
</feature>
<evidence type="ECO:0000256" key="11">
    <source>
        <dbReference type="PROSITE-ProRule" id="PRU00192"/>
    </source>
</evidence>
<dbReference type="Gene3D" id="2.30.30.40">
    <property type="entry name" value="SH3 Domains"/>
    <property type="match status" value="1"/>
</dbReference>
<evidence type="ECO:0000256" key="2">
    <source>
        <dbReference type="ARBA" id="ARBA00004236"/>
    </source>
</evidence>
<dbReference type="SUPFAM" id="SSF50044">
    <property type="entry name" value="SH3-domain"/>
    <property type="match status" value="1"/>
</dbReference>
<evidence type="ECO:0000259" key="13">
    <source>
        <dbReference type="PROSITE" id="PS50002"/>
    </source>
</evidence>
<dbReference type="InterPro" id="IPR052112">
    <property type="entry name" value="EGFR_SigReg_Kinase"/>
</dbReference>
<organism evidence="14 15">
    <name type="scientific">Chionoecetes opilio</name>
    <name type="common">Atlantic snow crab</name>
    <name type="synonym">Cancer opilio</name>
    <dbReference type="NCBI Taxonomy" id="41210"/>
    <lineage>
        <taxon>Eukaryota</taxon>
        <taxon>Metazoa</taxon>
        <taxon>Ecdysozoa</taxon>
        <taxon>Arthropoda</taxon>
        <taxon>Crustacea</taxon>
        <taxon>Multicrustacea</taxon>
        <taxon>Malacostraca</taxon>
        <taxon>Eumalacostraca</taxon>
        <taxon>Eucarida</taxon>
        <taxon>Decapoda</taxon>
        <taxon>Pleocyemata</taxon>
        <taxon>Brachyura</taxon>
        <taxon>Eubrachyura</taxon>
        <taxon>Majoidea</taxon>
        <taxon>Majidae</taxon>
        <taxon>Chionoecetes</taxon>
    </lineage>
</organism>
<evidence type="ECO:0000313" key="15">
    <source>
        <dbReference type="Proteomes" id="UP000770661"/>
    </source>
</evidence>
<dbReference type="GO" id="GO:0005737">
    <property type="term" value="C:cytoplasm"/>
    <property type="evidence" value="ECO:0007669"/>
    <property type="project" value="UniProtKB-SubCell"/>
</dbReference>
<evidence type="ECO:0000256" key="5">
    <source>
        <dbReference type="ARBA" id="ARBA00022475"/>
    </source>
</evidence>
<dbReference type="CDD" id="cd00174">
    <property type="entry name" value="SH3"/>
    <property type="match status" value="1"/>
</dbReference>
<dbReference type="PANTHER" id="PTHR14254">
    <property type="entry name" value="GENE 33 POLYPEPTIDE"/>
    <property type="match status" value="1"/>
</dbReference>
<evidence type="ECO:0000256" key="8">
    <source>
        <dbReference type="ARBA" id="ARBA00023136"/>
    </source>
</evidence>
<feature type="region of interest" description="Disordered" evidence="12">
    <location>
        <begin position="176"/>
        <end position="197"/>
    </location>
</feature>
<keyword evidence="7" id="KW-0597">Phosphoprotein</keyword>
<dbReference type="InterPro" id="IPR001452">
    <property type="entry name" value="SH3_domain"/>
</dbReference>
<keyword evidence="9" id="KW-0539">Nucleus</keyword>
<evidence type="ECO:0000256" key="3">
    <source>
        <dbReference type="ARBA" id="ARBA00004496"/>
    </source>
</evidence>
<evidence type="ECO:0000256" key="10">
    <source>
        <dbReference type="ARBA" id="ARBA00029433"/>
    </source>
</evidence>
<dbReference type="Proteomes" id="UP000770661">
    <property type="component" value="Unassembled WGS sequence"/>
</dbReference>
<dbReference type="OrthoDB" id="635774at2759"/>
<keyword evidence="14" id="KW-0808">Transferase</keyword>
<feature type="compositionally biased region" description="Polar residues" evidence="12">
    <location>
        <begin position="441"/>
        <end position="462"/>
    </location>
</feature>
<keyword evidence="5" id="KW-1003">Cell membrane</keyword>
<dbReference type="Pfam" id="PF09027">
    <property type="entry name" value="GTPase_binding"/>
    <property type="match status" value="1"/>
</dbReference>
<dbReference type="PROSITE" id="PS50002">
    <property type="entry name" value="SH3"/>
    <property type="match status" value="1"/>
</dbReference>